<reference evidence="5 6" key="1">
    <citation type="journal article" date="2014" name="Am. J. Bot.">
        <title>Genome assembly and annotation for red clover (Trifolium pratense; Fabaceae).</title>
        <authorList>
            <person name="Istvanek J."/>
            <person name="Jaros M."/>
            <person name="Krenek A."/>
            <person name="Repkova J."/>
        </authorList>
    </citation>
    <scope>NUCLEOTIDE SEQUENCE [LARGE SCALE GENOMIC DNA]</scope>
    <source>
        <strain evidence="6">cv. Tatra</strain>
        <tissue evidence="5">Young leaves</tissue>
    </source>
</reference>
<dbReference type="GO" id="GO:0004553">
    <property type="term" value="F:hydrolase activity, hydrolyzing O-glycosyl compounds"/>
    <property type="evidence" value="ECO:0007669"/>
    <property type="project" value="InterPro"/>
</dbReference>
<dbReference type="PANTHER" id="PTHR22762:SF120">
    <property type="entry name" value="HETEROGLYCAN GLUCOSIDASE 1"/>
    <property type="match status" value="1"/>
</dbReference>
<name>A0A2K3LU95_TRIPR</name>
<evidence type="ECO:0000259" key="4">
    <source>
        <dbReference type="Pfam" id="PF01055"/>
    </source>
</evidence>
<dbReference type="PANTHER" id="PTHR22762">
    <property type="entry name" value="ALPHA-GLUCOSIDASE"/>
    <property type="match status" value="1"/>
</dbReference>
<dbReference type="Pfam" id="PF01055">
    <property type="entry name" value="Glyco_hydro_31_2nd"/>
    <property type="match status" value="1"/>
</dbReference>
<evidence type="ECO:0000256" key="2">
    <source>
        <dbReference type="RuleBase" id="RU361185"/>
    </source>
</evidence>
<evidence type="ECO:0000256" key="1">
    <source>
        <dbReference type="ARBA" id="ARBA00007806"/>
    </source>
</evidence>
<proteinExistence type="inferred from homology"/>
<dbReference type="InterPro" id="IPR000322">
    <property type="entry name" value="Glyco_hydro_31_TIM"/>
</dbReference>
<keyword evidence="2" id="KW-0378">Hydrolase</keyword>
<evidence type="ECO:0000313" key="6">
    <source>
        <dbReference type="Proteomes" id="UP000236291"/>
    </source>
</evidence>
<dbReference type="STRING" id="57577.A0A2K3LU95"/>
<dbReference type="InterPro" id="IPR017853">
    <property type="entry name" value="GH"/>
</dbReference>
<gene>
    <name evidence="5" type="ORF">L195_g038141</name>
</gene>
<evidence type="ECO:0000256" key="3">
    <source>
        <dbReference type="SAM" id="MobiDB-lite"/>
    </source>
</evidence>
<dbReference type="EMBL" id="ASHM01041299">
    <property type="protein sequence ID" value="PNX82114.1"/>
    <property type="molecule type" value="Genomic_DNA"/>
</dbReference>
<feature type="region of interest" description="Disordered" evidence="3">
    <location>
        <begin position="41"/>
        <end position="63"/>
    </location>
</feature>
<dbReference type="SUPFAM" id="SSF51445">
    <property type="entry name" value="(Trans)glycosidases"/>
    <property type="match status" value="1"/>
</dbReference>
<dbReference type="GO" id="GO:0005975">
    <property type="term" value="P:carbohydrate metabolic process"/>
    <property type="evidence" value="ECO:0007669"/>
    <property type="project" value="InterPro"/>
</dbReference>
<feature type="domain" description="Glycoside hydrolase family 31 TIM barrel" evidence="4">
    <location>
        <begin position="1"/>
        <end position="59"/>
    </location>
</feature>
<feature type="non-terminal residue" evidence="5">
    <location>
        <position position="1"/>
    </location>
</feature>
<protein>
    <submittedName>
        <fullName evidence="5">Alpha-glucosidase 2-like protein</fullName>
    </submittedName>
</protein>
<keyword evidence="2" id="KW-0326">Glycosidase</keyword>
<feature type="compositionally biased region" description="Basic and acidic residues" evidence="3">
    <location>
        <begin position="41"/>
        <end position="50"/>
    </location>
</feature>
<comment type="similarity">
    <text evidence="1 2">Belongs to the glycosyl hydrolase 31 family.</text>
</comment>
<dbReference type="AlphaFoldDB" id="A0A2K3LU95"/>
<comment type="caution">
    <text evidence="5">The sequence shown here is derived from an EMBL/GenBank/DDBJ whole genome shotgun (WGS) entry which is preliminary data.</text>
</comment>
<dbReference type="Proteomes" id="UP000236291">
    <property type="component" value="Unassembled WGS sequence"/>
</dbReference>
<evidence type="ECO:0000313" key="5">
    <source>
        <dbReference type="EMBL" id="PNX82114.1"/>
    </source>
</evidence>
<reference evidence="5 6" key="2">
    <citation type="journal article" date="2017" name="Front. Plant Sci.">
        <title>Gene Classification and Mining of Molecular Markers Useful in Red Clover (Trifolium pratense) Breeding.</title>
        <authorList>
            <person name="Istvanek J."/>
            <person name="Dluhosova J."/>
            <person name="Dluhos P."/>
            <person name="Patkova L."/>
            <person name="Nedelnik J."/>
            <person name="Repkova J."/>
        </authorList>
    </citation>
    <scope>NUCLEOTIDE SEQUENCE [LARGE SCALE GENOMIC DNA]</scope>
    <source>
        <strain evidence="6">cv. Tatra</strain>
        <tissue evidence="5">Young leaves</tissue>
    </source>
</reference>
<organism evidence="5 6">
    <name type="scientific">Trifolium pratense</name>
    <name type="common">Red clover</name>
    <dbReference type="NCBI Taxonomy" id="57577"/>
    <lineage>
        <taxon>Eukaryota</taxon>
        <taxon>Viridiplantae</taxon>
        <taxon>Streptophyta</taxon>
        <taxon>Embryophyta</taxon>
        <taxon>Tracheophyta</taxon>
        <taxon>Spermatophyta</taxon>
        <taxon>Magnoliopsida</taxon>
        <taxon>eudicotyledons</taxon>
        <taxon>Gunneridae</taxon>
        <taxon>Pentapetalae</taxon>
        <taxon>rosids</taxon>
        <taxon>fabids</taxon>
        <taxon>Fabales</taxon>
        <taxon>Fabaceae</taxon>
        <taxon>Papilionoideae</taxon>
        <taxon>50 kb inversion clade</taxon>
        <taxon>NPAAA clade</taxon>
        <taxon>Hologalegina</taxon>
        <taxon>IRL clade</taxon>
        <taxon>Trifolieae</taxon>
        <taxon>Trifolium</taxon>
    </lineage>
</organism>
<dbReference type="Gene3D" id="3.20.20.80">
    <property type="entry name" value="Glycosidases"/>
    <property type="match status" value="1"/>
</dbReference>
<accession>A0A2K3LU95</accession>
<sequence length="63" mass="6480">GLSGQPLSGPDIGGFAGDATPRLFGRWMGVGSLFPFCRGHSEAGTTDHEPWSFGEEVGSTLAA</sequence>